<keyword evidence="2" id="KW-0227">DNA damage</keyword>
<dbReference type="InterPro" id="IPR012340">
    <property type="entry name" value="NA-bd_OB-fold"/>
</dbReference>
<keyword evidence="7" id="KW-1185">Reference proteome</keyword>
<organism evidence="6 7">
    <name type="scientific">Chloropicon primus</name>
    <dbReference type="NCBI Taxonomy" id="1764295"/>
    <lineage>
        <taxon>Eukaryota</taxon>
        <taxon>Viridiplantae</taxon>
        <taxon>Chlorophyta</taxon>
        <taxon>Chloropicophyceae</taxon>
        <taxon>Chloropicales</taxon>
        <taxon>Chloropicaceae</taxon>
        <taxon>Chloropicon</taxon>
    </lineage>
</organism>
<dbReference type="InterPro" id="IPR015187">
    <property type="entry name" value="BRCA2_OB_1"/>
</dbReference>
<dbReference type="Pfam" id="PF09103">
    <property type="entry name" value="BRCA-2_OB1"/>
    <property type="match status" value="1"/>
</dbReference>
<evidence type="ECO:0000256" key="4">
    <source>
        <dbReference type="SAM" id="MobiDB-lite"/>
    </source>
</evidence>
<dbReference type="OrthoDB" id="21095at2759"/>
<dbReference type="Gene3D" id="2.30.30.140">
    <property type="match status" value="1"/>
</dbReference>
<dbReference type="InterPro" id="IPR002093">
    <property type="entry name" value="BRCA2_repeat"/>
</dbReference>
<accession>A0A5B8MJT3</accession>
<dbReference type="InterPro" id="IPR015525">
    <property type="entry name" value="BRCA2"/>
</dbReference>
<dbReference type="Proteomes" id="UP000316726">
    <property type="component" value="Chromosome 4"/>
</dbReference>
<feature type="region of interest" description="Disordered" evidence="4">
    <location>
        <begin position="110"/>
        <end position="139"/>
    </location>
</feature>
<keyword evidence="3" id="KW-0234">DNA repair</keyword>
<dbReference type="PANTHER" id="PTHR11289">
    <property type="entry name" value="BREAST CANCER TYPE 2 SUSCEPTIBILITY PROTEIN BRCA2"/>
    <property type="match status" value="1"/>
</dbReference>
<evidence type="ECO:0000313" key="6">
    <source>
        <dbReference type="EMBL" id="QDZ20344.1"/>
    </source>
</evidence>
<proteinExistence type="predicted"/>
<protein>
    <recommendedName>
        <fullName evidence="5">BRCA2 OB1 domain-containing protein</fullName>
    </recommendedName>
</protein>
<dbReference type="Pfam" id="PF00634">
    <property type="entry name" value="BRCA2"/>
    <property type="match status" value="7"/>
</dbReference>
<gene>
    <name evidence="6" type="ORF">A3770_04p28620</name>
</gene>
<feature type="domain" description="BRCA2 OB1" evidence="5">
    <location>
        <begin position="896"/>
        <end position="1001"/>
    </location>
</feature>
<dbReference type="GO" id="GO:0000724">
    <property type="term" value="P:double-strand break repair via homologous recombination"/>
    <property type="evidence" value="ECO:0007669"/>
    <property type="project" value="InterPro"/>
</dbReference>
<sequence length="1340" mass="147564">MAPRGVGRRRRREGGKVRTELRKGTRVEVLFDDPPEYYAGTVERVTRKGKEGNLMHHIHYDDGTREDVNLDAEDTMYRVVVEERVVEEEVVEDSVDEEEEDVVRTRKRYRGKRDGGNVLESTSDCVNDSQEEEEGLSQEGLEYRRKHLRIGIRRAQDANEGLKQTRASQHSVSKAGKEEESLCIHETDCVLETQVVGSPPPWATEEADRSPLVGSIDPNSQRNSAVVRDSMPMQTLTPITSVSPAVEDHECVPESPFSEHLDDVRMTIADSPSSSFPALRSLTYTADQQNDKASEQLVHVQHLAEKQQTLDEAVPSTYDDSDEVARGALAPAEHDVSVDNANNASSLFKFASGKAVNISEDALAKARSFLADSPGENGEDALTDKTNVVAHDSDAGKDPKDASSLFKFASGKAVNISEDALAKARSFLADSPGENGEDALTDKTNVVAHDSDAGKDPKDASSLFKFASGKAVNISEDALAKARSFLADSPGENGEDALTDKTNVVAHDSDAGKDPKDASSLFKFASGKAVNISEDALAKARSFLADSPGENGEDALTDKTNVVAHDSDAGKDPKDASSLFKFASGKAVNISEDALAKARSFLADSPGENGEDALTDKTNVVAHDSDAGKSPKDASSLFKFASGKAVNISEDALAKARSFLADSPGENGEDALTDKTNVVAHDSDAGKDPKDASSLFKFASGKAVNISEDALAKARSFLADSPGENGEDAQGGVRTDLAVIRRVKREDMPPVFNLSEGVGEKCAGKFFYALEDAGNGQRISYKSLEEMDLRLFGQQRRRVLHDDGLKRAQLSCTSICEGGGGKIVSSKALCDLMIAEGHSQCKPEWVEHHRRMIVMKFMKLELQFENIFKNRLVCAEALYSELCRRYRKEIVRGKCSCIHQILMREVPCEQRMILSVTRIISASKLELSDGWYTINGQLDKLLCLQLSLDKIFVGKKLCVSTCELHNAQEACHPLEMGEGVFLSLSYNGVFPAKWNERLGFTQRNIPLVGLPQVEPLGGIVPSTIVLIEKQYPLIFMEKKEDGAILKRNEVSEQEARDKFDYARDTLKEDILEKMQNDCREEDFLDSDKMDSLAHDFNQKVEKVFREHSLLERNVTPLLNLRVSQVLPPHKKFKKRMAIVSQWRPADDLKDLLRPGKIFRVFNLMPKPSSSPDMIQLDGTKATQWIPMGTMSEQKPYIKFQMNDGACESIESLVSQRKGHEFDCSGVLISAEKIDESNFSVFMITPSQLKPENSEDDSWLLRVTVHKECTGLRNLKQAKISQTLCFQNLSFDFADERNCVINCKAGIQSICARKVARSSTLLSSDEILSRLGARVISLCGM</sequence>
<dbReference type="Pfam" id="PF21318">
    <property type="entry name" value="BRCA2DBD_OB2"/>
    <property type="match status" value="1"/>
</dbReference>
<evidence type="ECO:0000313" key="7">
    <source>
        <dbReference type="Proteomes" id="UP000316726"/>
    </source>
</evidence>
<name>A0A5B8MJT3_9CHLO</name>
<feature type="region of interest" description="Disordered" evidence="4">
    <location>
        <begin position="203"/>
        <end position="223"/>
    </location>
</feature>
<keyword evidence="1" id="KW-0677">Repeat</keyword>
<dbReference type="SUPFAM" id="SSF50249">
    <property type="entry name" value="Nucleic acid-binding proteins"/>
    <property type="match status" value="2"/>
</dbReference>
<dbReference type="EMBL" id="CP031037">
    <property type="protein sequence ID" value="QDZ20344.1"/>
    <property type="molecule type" value="Genomic_DNA"/>
</dbReference>
<dbReference type="Gene3D" id="2.40.50.140">
    <property type="entry name" value="Nucleic acid-binding proteins"/>
    <property type="match status" value="2"/>
</dbReference>
<reference evidence="6 7" key="1">
    <citation type="submission" date="2018-07" db="EMBL/GenBank/DDBJ databases">
        <title>The complete nuclear genome of the prasinophyte Chloropicon primus (CCMP1205).</title>
        <authorList>
            <person name="Pombert J.-F."/>
            <person name="Otis C."/>
            <person name="Turmel M."/>
            <person name="Lemieux C."/>
        </authorList>
    </citation>
    <scope>NUCLEOTIDE SEQUENCE [LARGE SCALE GENOMIC DNA]</scope>
    <source>
        <strain evidence="6 7">CCMP1205</strain>
    </source>
</reference>
<feature type="region of interest" description="Disordered" evidence="4">
    <location>
        <begin position="159"/>
        <end position="179"/>
    </location>
</feature>
<feature type="compositionally biased region" description="Polar residues" evidence="4">
    <location>
        <begin position="119"/>
        <end position="128"/>
    </location>
</feature>
<dbReference type="GO" id="GO:0006355">
    <property type="term" value="P:regulation of DNA-templated transcription"/>
    <property type="evidence" value="ECO:0007669"/>
    <property type="project" value="TreeGrafter"/>
</dbReference>
<evidence type="ECO:0000256" key="1">
    <source>
        <dbReference type="ARBA" id="ARBA00022737"/>
    </source>
</evidence>
<dbReference type="PANTHER" id="PTHR11289:SF0">
    <property type="entry name" value="BREAST CANCER TYPE 2 SUSCEPTIBILITY PROTEIN"/>
    <property type="match status" value="1"/>
</dbReference>
<evidence type="ECO:0000256" key="3">
    <source>
        <dbReference type="ARBA" id="ARBA00023204"/>
    </source>
</evidence>
<dbReference type="PROSITE" id="PS50138">
    <property type="entry name" value="BRCA2_REPEAT"/>
    <property type="match status" value="7"/>
</dbReference>
<dbReference type="STRING" id="1764295.A0A5B8MJT3"/>
<evidence type="ECO:0000259" key="5">
    <source>
        <dbReference type="Pfam" id="PF09103"/>
    </source>
</evidence>
<evidence type="ECO:0000256" key="2">
    <source>
        <dbReference type="ARBA" id="ARBA00022763"/>
    </source>
</evidence>